<name>A0A7K3TGL4_9BIFI</name>
<reference evidence="1 2" key="1">
    <citation type="submission" date="2019-10" db="EMBL/GenBank/DDBJ databases">
        <title>Bifidobacterium from non-human primates.</title>
        <authorList>
            <person name="Modesto M."/>
        </authorList>
    </citation>
    <scope>NUCLEOTIDE SEQUENCE [LARGE SCALE GENOMIC DNA]</scope>
    <source>
        <strain evidence="1 2">TREC</strain>
    </source>
</reference>
<organism evidence="1 2">
    <name type="scientific">Bifidobacterium avesanii</name>
    <dbReference type="NCBI Taxonomy" id="1798157"/>
    <lineage>
        <taxon>Bacteria</taxon>
        <taxon>Bacillati</taxon>
        <taxon>Actinomycetota</taxon>
        <taxon>Actinomycetes</taxon>
        <taxon>Bifidobacteriales</taxon>
        <taxon>Bifidobacteriaceae</taxon>
        <taxon>Bifidobacterium</taxon>
    </lineage>
</organism>
<sequence>MRRNPRIERLMDEAQRERRCAVGRTDADRRALARRAAAGELIGPYRNLYARSDYWRGLQTTQRTIHVVRALALLHPDWVFAGLTAATIHGFDHSVSLHDGTVSIASPRTSQSRDSGRLHRIRMVDPQPVVIDGLAVTGVVRTLLDCGSTYDFEDALALFDSAVRQGIAIDGVLAAACSRGRKPPGSDVARLAKLCEHADGLSENGGESKVRALIILNGFLRPQLQRRFENPDNPLGPYRTDFSWDLPDGIIVAEYDGMTKYTLPQSGSGERRTVRAAVHAERRREDHLRAQGVTAIVRLEFEDLLHPERLVRKLVEAGVPRTA</sequence>
<keyword evidence="2" id="KW-1185">Reference proteome</keyword>
<dbReference type="RefSeq" id="WP_152349995.1">
    <property type="nucleotide sequence ID" value="NZ_WBSN01000004.1"/>
</dbReference>
<accession>A0A7K3TGL4</accession>
<dbReference type="Proteomes" id="UP000469763">
    <property type="component" value="Unassembled WGS sequence"/>
</dbReference>
<evidence type="ECO:0008006" key="3">
    <source>
        <dbReference type="Google" id="ProtNLM"/>
    </source>
</evidence>
<dbReference type="EMBL" id="WHZY01000005">
    <property type="protein sequence ID" value="NEG78235.1"/>
    <property type="molecule type" value="Genomic_DNA"/>
</dbReference>
<evidence type="ECO:0000313" key="2">
    <source>
        <dbReference type="Proteomes" id="UP000469763"/>
    </source>
</evidence>
<evidence type="ECO:0000313" key="1">
    <source>
        <dbReference type="EMBL" id="NEG78235.1"/>
    </source>
</evidence>
<dbReference type="AlphaFoldDB" id="A0A7K3TGL4"/>
<proteinExistence type="predicted"/>
<gene>
    <name evidence="1" type="ORF">GFD22_04485</name>
</gene>
<comment type="caution">
    <text evidence="1">The sequence shown here is derived from an EMBL/GenBank/DDBJ whole genome shotgun (WGS) entry which is preliminary data.</text>
</comment>
<dbReference type="OrthoDB" id="3172126at2"/>
<protein>
    <recommendedName>
        <fullName evidence="3">CTP synthase</fullName>
    </recommendedName>
</protein>